<feature type="binding site" evidence="3">
    <location>
        <position position="95"/>
    </location>
    <ligand>
        <name>Cu cation</name>
        <dbReference type="ChEBI" id="CHEBI:23378"/>
    </ligand>
</feature>
<feature type="chain" id="PRO_5038815019" evidence="5">
    <location>
        <begin position="23"/>
        <end position="221"/>
    </location>
</feature>
<dbReference type="GO" id="GO:0046872">
    <property type="term" value="F:metal ion binding"/>
    <property type="evidence" value="ECO:0007669"/>
    <property type="project" value="UniProtKB-KW"/>
</dbReference>
<feature type="binding site" evidence="3">
    <location>
        <position position="91"/>
    </location>
    <ligand>
        <name>Cu cation</name>
        <dbReference type="ChEBI" id="CHEBI:23378"/>
    </ligand>
</feature>
<keyword evidence="5" id="KW-0732">Signal</keyword>
<feature type="disulfide bond" description="Redox-active" evidence="4">
    <location>
        <begin position="91"/>
        <end position="95"/>
    </location>
</feature>
<dbReference type="Pfam" id="PF02630">
    <property type="entry name" value="SCO1-SenC"/>
    <property type="match status" value="1"/>
</dbReference>
<keyword evidence="8" id="KW-1185">Reference proteome</keyword>
<dbReference type="CDD" id="cd02968">
    <property type="entry name" value="SCO"/>
    <property type="match status" value="1"/>
</dbReference>
<dbReference type="InterPro" id="IPR013766">
    <property type="entry name" value="Thioredoxin_domain"/>
</dbReference>
<feature type="signal peptide" evidence="5">
    <location>
        <begin position="1"/>
        <end position="22"/>
    </location>
</feature>
<keyword evidence="4" id="KW-1015">Disulfide bond</keyword>
<dbReference type="EMBL" id="FZOF01000009">
    <property type="protein sequence ID" value="SNS86286.1"/>
    <property type="molecule type" value="Genomic_DNA"/>
</dbReference>
<reference evidence="7 8" key="1">
    <citation type="submission" date="2017-06" db="EMBL/GenBank/DDBJ databases">
        <authorList>
            <person name="Kim H.J."/>
            <person name="Triplett B.A."/>
        </authorList>
    </citation>
    <scope>NUCLEOTIDE SEQUENCE [LARGE SCALE GENOMIC DNA]</scope>
    <source>
        <strain evidence="7 8">CGMCC 4.1858</strain>
    </source>
</reference>
<name>A0A239HXX3_9ACTN</name>
<organism evidence="7 8">
    <name type="scientific">Actinacidiphila glaucinigra</name>
    <dbReference type="NCBI Taxonomy" id="235986"/>
    <lineage>
        <taxon>Bacteria</taxon>
        <taxon>Bacillati</taxon>
        <taxon>Actinomycetota</taxon>
        <taxon>Actinomycetes</taxon>
        <taxon>Kitasatosporales</taxon>
        <taxon>Streptomycetaceae</taxon>
        <taxon>Actinacidiphila</taxon>
    </lineage>
</organism>
<comment type="similarity">
    <text evidence="1">Belongs to the SCO1/2 family.</text>
</comment>
<evidence type="ECO:0000256" key="4">
    <source>
        <dbReference type="PIRSR" id="PIRSR603782-2"/>
    </source>
</evidence>
<dbReference type="RefSeq" id="WP_089225373.1">
    <property type="nucleotide sequence ID" value="NZ_FZOF01000009.1"/>
</dbReference>
<dbReference type="InterPro" id="IPR003782">
    <property type="entry name" value="SCO1/SenC"/>
</dbReference>
<dbReference type="PROSITE" id="PS51257">
    <property type="entry name" value="PROKAR_LIPOPROTEIN"/>
    <property type="match status" value="1"/>
</dbReference>
<keyword evidence="2 3" id="KW-0186">Copper</keyword>
<gene>
    <name evidence="7" type="ORF">SAMN05216252_109166</name>
</gene>
<evidence type="ECO:0000256" key="2">
    <source>
        <dbReference type="ARBA" id="ARBA00023008"/>
    </source>
</evidence>
<evidence type="ECO:0000256" key="5">
    <source>
        <dbReference type="SAM" id="SignalP"/>
    </source>
</evidence>
<evidence type="ECO:0000256" key="3">
    <source>
        <dbReference type="PIRSR" id="PIRSR603782-1"/>
    </source>
</evidence>
<sequence length="221" mass="23102">MRTTLRAAASAAAVAALALTLAACGGSDGGTDASGAGPVVSIDATPKAATVLDTPFEKPDMVLTDTHGKTYDFTERTKGRPTLLFFGYTHCPDVCPTTMSDIAIAKSKLPAAEQDRLVVVFVTTDPERDTPKRLGEWLGAQDKSFVGLTGDFATIEAGARSLGVDVEKPVKEKDGSITVTHGAQVIAYSPKDDKAHALYMSGTTSEEFAADLPKIIAGRTP</sequence>
<dbReference type="PANTHER" id="PTHR12151">
    <property type="entry name" value="ELECTRON TRANSPORT PROTIN SCO1/SENC FAMILY MEMBER"/>
    <property type="match status" value="1"/>
</dbReference>
<feature type="binding site" evidence="3">
    <location>
        <position position="181"/>
    </location>
    <ligand>
        <name>Cu cation</name>
        <dbReference type="ChEBI" id="CHEBI:23378"/>
    </ligand>
</feature>
<dbReference type="Gene3D" id="3.40.30.10">
    <property type="entry name" value="Glutaredoxin"/>
    <property type="match status" value="1"/>
</dbReference>
<evidence type="ECO:0000259" key="6">
    <source>
        <dbReference type="PROSITE" id="PS51352"/>
    </source>
</evidence>
<evidence type="ECO:0000256" key="1">
    <source>
        <dbReference type="ARBA" id="ARBA00010996"/>
    </source>
</evidence>
<keyword evidence="3" id="KW-0479">Metal-binding</keyword>
<dbReference type="PANTHER" id="PTHR12151:SF25">
    <property type="entry name" value="LINALOOL DEHYDRATASE_ISOMERASE DOMAIN-CONTAINING PROTEIN"/>
    <property type="match status" value="1"/>
</dbReference>
<feature type="domain" description="Thioredoxin" evidence="6">
    <location>
        <begin position="52"/>
        <end position="217"/>
    </location>
</feature>
<dbReference type="AlphaFoldDB" id="A0A239HXX3"/>
<evidence type="ECO:0000313" key="7">
    <source>
        <dbReference type="EMBL" id="SNS86286.1"/>
    </source>
</evidence>
<dbReference type="OrthoDB" id="9790194at2"/>
<dbReference type="SUPFAM" id="SSF52833">
    <property type="entry name" value="Thioredoxin-like"/>
    <property type="match status" value="1"/>
</dbReference>
<dbReference type="Proteomes" id="UP000198280">
    <property type="component" value="Unassembled WGS sequence"/>
</dbReference>
<accession>A0A239HXX3</accession>
<dbReference type="InterPro" id="IPR036249">
    <property type="entry name" value="Thioredoxin-like_sf"/>
</dbReference>
<dbReference type="PROSITE" id="PS51352">
    <property type="entry name" value="THIOREDOXIN_2"/>
    <property type="match status" value="1"/>
</dbReference>
<proteinExistence type="inferred from homology"/>
<protein>
    <submittedName>
        <fullName evidence="7">Protein SCO1/2</fullName>
    </submittedName>
</protein>
<evidence type="ECO:0000313" key="8">
    <source>
        <dbReference type="Proteomes" id="UP000198280"/>
    </source>
</evidence>